<dbReference type="EMBL" id="JAKLMC020000017">
    <property type="protein sequence ID" value="KAK5952114.1"/>
    <property type="molecule type" value="Genomic_DNA"/>
</dbReference>
<feature type="compositionally biased region" description="Polar residues" evidence="2">
    <location>
        <begin position="277"/>
        <end position="286"/>
    </location>
</feature>
<reference evidence="3 4" key="1">
    <citation type="submission" date="2022-12" db="EMBL/GenBank/DDBJ databases">
        <title>Genomic features and morphological characterization of a novel Knufia sp. strain isolated from spacecraft assembly facility.</title>
        <authorList>
            <person name="Teixeira M."/>
            <person name="Chander A.M."/>
            <person name="Stajich J.E."/>
            <person name="Venkateswaran K."/>
        </authorList>
    </citation>
    <scope>NUCLEOTIDE SEQUENCE [LARGE SCALE GENOMIC DNA]</scope>
    <source>
        <strain evidence="3 4">FJI-L2-BK-P2</strain>
    </source>
</reference>
<feature type="compositionally biased region" description="Polar residues" evidence="2">
    <location>
        <begin position="379"/>
        <end position="400"/>
    </location>
</feature>
<feature type="compositionally biased region" description="Basic residues" evidence="2">
    <location>
        <begin position="288"/>
        <end position="300"/>
    </location>
</feature>
<dbReference type="Proteomes" id="UP001316803">
    <property type="component" value="Unassembled WGS sequence"/>
</dbReference>
<feature type="region of interest" description="Disordered" evidence="2">
    <location>
        <begin position="1"/>
        <end position="84"/>
    </location>
</feature>
<name>A0AAN8I4T1_9EURO</name>
<evidence type="ECO:0000256" key="2">
    <source>
        <dbReference type="SAM" id="MobiDB-lite"/>
    </source>
</evidence>
<dbReference type="AlphaFoldDB" id="A0AAN8I4T1"/>
<keyword evidence="4" id="KW-1185">Reference proteome</keyword>
<proteinExistence type="predicted"/>
<feature type="compositionally biased region" description="Basic and acidic residues" evidence="2">
    <location>
        <begin position="337"/>
        <end position="362"/>
    </location>
</feature>
<feature type="compositionally biased region" description="Low complexity" evidence="2">
    <location>
        <begin position="25"/>
        <end position="35"/>
    </location>
</feature>
<accession>A0AAN8I4T1</accession>
<feature type="coiled-coil region" evidence="1">
    <location>
        <begin position="180"/>
        <end position="214"/>
    </location>
</feature>
<organism evidence="3 4">
    <name type="scientific">Knufia fluminis</name>
    <dbReference type="NCBI Taxonomy" id="191047"/>
    <lineage>
        <taxon>Eukaryota</taxon>
        <taxon>Fungi</taxon>
        <taxon>Dikarya</taxon>
        <taxon>Ascomycota</taxon>
        <taxon>Pezizomycotina</taxon>
        <taxon>Eurotiomycetes</taxon>
        <taxon>Chaetothyriomycetidae</taxon>
        <taxon>Chaetothyriales</taxon>
        <taxon>Trichomeriaceae</taxon>
        <taxon>Knufia</taxon>
    </lineage>
</organism>
<evidence type="ECO:0000313" key="3">
    <source>
        <dbReference type="EMBL" id="KAK5952114.1"/>
    </source>
</evidence>
<evidence type="ECO:0000313" key="4">
    <source>
        <dbReference type="Proteomes" id="UP001316803"/>
    </source>
</evidence>
<gene>
    <name evidence="3" type="ORF">OHC33_007001</name>
</gene>
<protein>
    <submittedName>
        <fullName evidence="3">Uncharacterized protein</fullName>
    </submittedName>
</protein>
<feature type="compositionally biased region" description="Low complexity" evidence="2">
    <location>
        <begin position="322"/>
        <end position="335"/>
    </location>
</feature>
<keyword evidence="1" id="KW-0175">Coiled coil</keyword>
<feature type="compositionally biased region" description="Basic and acidic residues" evidence="2">
    <location>
        <begin position="411"/>
        <end position="420"/>
    </location>
</feature>
<sequence length="451" mass="49892">MAQDPQAHSNGEIIAVPATPPPQEPAAAADARSPAQSGRQRPTLSATPPRSAQTPHARRDEDADTAHLLATPTTTRRNASKDLPSTEYIEHAGIDELRNIAKSLVNDLTDARINNANARLQHHFLLLQTSQAAERAEVENQLSRRQVDFLRVKQNKPNASTTSPAVQPPSAATVLFAQNLRDLDQHNEALEELCDQLKREKDLQDERIQSLSEHNSLLVNRIRENRQHFTKIRERSPAFPTPRETYTTPRRNGYSRYQDDTPFAALIAADQILSQETASVPSTPSKTHAAKVKHGHKRGAHSLSSVQTPKDRPNTSDGFLGSQLLLSAPASQLVSESAERERHDRDSTISISDDDRRAEREGLTQSQASSLAADMLRKNPSTFESLRQSQEAEKSSSLLQSKLFGNVKKSTSQERQESPKAKLKRAYGYSDQASKSKKIRSEDQVGLGIEA</sequence>
<feature type="compositionally biased region" description="Polar residues" evidence="2">
    <location>
        <begin position="36"/>
        <end position="54"/>
    </location>
</feature>
<feature type="region of interest" description="Disordered" evidence="2">
    <location>
        <begin position="277"/>
        <end position="451"/>
    </location>
</feature>
<comment type="caution">
    <text evidence="3">The sequence shown here is derived from an EMBL/GenBank/DDBJ whole genome shotgun (WGS) entry which is preliminary data.</text>
</comment>
<evidence type="ECO:0000256" key="1">
    <source>
        <dbReference type="SAM" id="Coils"/>
    </source>
</evidence>